<feature type="domain" description="Terpene synthase metal-binding" evidence="9">
    <location>
        <begin position="259"/>
        <end position="494"/>
    </location>
</feature>
<comment type="pathway">
    <text evidence="2">Secondary metabolite biosynthesis; terpenoid biosynthesis.</text>
</comment>
<evidence type="ECO:0000256" key="1">
    <source>
        <dbReference type="ARBA" id="ARBA00001946"/>
    </source>
</evidence>
<dbReference type="Pfam" id="PF03936">
    <property type="entry name" value="Terpene_synth_C"/>
    <property type="match status" value="1"/>
</dbReference>
<accession>A0A068V957</accession>
<keyword evidence="5" id="KW-0456">Lyase</keyword>
<dbReference type="Gene3D" id="1.50.10.130">
    <property type="entry name" value="Terpene synthase, N-terminal domain"/>
    <property type="match status" value="1"/>
</dbReference>
<comment type="catalytic activity">
    <reaction evidence="6">
        <text>(2E)-geranyl diphosphate = beta-myrcene + diphosphate</text>
        <dbReference type="Rhea" id="RHEA:16965"/>
        <dbReference type="ChEBI" id="CHEBI:17221"/>
        <dbReference type="ChEBI" id="CHEBI:33019"/>
        <dbReference type="ChEBI" id="CHEBI:58057"/>
        <dbReference type="EC" id="4.2.3.15"/>
    </reaction>
    <physiologicalReaction direction="left-to-right" evidence="6">
        <dbReference type="Rhea" id="RHEA:16966"/>
    </physiologicalReaction>
</comment>
<dbReference type="InterPro" id="IPR036965">
    <property type="entry name" value="Terpene_synth_N_sf"/>
</dbReference>
<dbReference type="GO" id="GO:0016102">
    <property type="term" value="P:diterpenoid biosynthetic process"/>
    <property type="evidence" value="ECO:0007669"/>
    <property type="project" value="InterPro"/>
</dbReference>
<proteinExistence type="predicted"/>
<evidence type="ECO:0000256" key="7">
    <source>
        <dbReference type="ARBA" id="ARBA00066673"/>
    </source>
</evidence>
<dbReference type="InParanoid" id="A0A068V957"/>
<evidence type="ECO:0000313" key="10">
    <source>
        <dbReference type="EMBL" id="CDP16468.1"/>
    </source>
</evidence>
<protein>
    <recommendedName>
        <fullName evidence="7">myrcene synthase</fullName>
        <ecNumber evidence="7">4.2.3.15</ecNumber>
    </recommendedName>
</protein>
<dbReference type="EC" id="4.2.3.15" evidence="7"/>
<evidence type="ECO:0000313" key="11">
    <source>
        <dbReference type="Proteomes" id="UP000295252"/>
    </source>
</evidence>
<evidence type="ECO:0000259" key="8">
    <source>
        <dbReference type="Pfam" id="PF01397"/>
    </source>
</evidence>
<dbReference type="FunFam" id="1.10.600.10:FF:000007">
    <property type="entry name" value="Isoprene synthase, chloroplastic"/>
    <property type="match status" value="1"/>
</dbReference>
<keyword evidence="3" id="KW-0479">Metal-binding</keyword>
<dbReference type="InterPro" id="IPR001906">
    <property type="entry name" value="Terpene_synth_N"/>
</dbReference>
<dbReference type="SUPFAM" id="SSF48576">
    <property type="entry name" value="Terpenoid synthases"/>
    <property type="match status" value="1"/>
</dbReference>
<comment type="cofactor">
    <cofactor evidence="1">
        <name>Mg(2+)</name>
        <dbReference type="ChEBI" id="CHEBI:18420"/>
    </cofactor>
</comment>
<dbReference type="FunFam" id="1.50.10.130:FF:000001">
    <property type="entry name" value="Isoprene synthase, chloroplastic"/>
    <property type="match status" value="1"/>
</dbReference>
<dbReference type="PANTHER" id="PTHR31225:SF93">
    <property type="entry name" value="ALPHA-HUMULENE_(-)-(E)-BETA-CARYOPHYLLENE SYNTHASE"/>
    <property type="match status" value="1"/>
</dbReference>
<dbReference type="OMA" id="YDITCDE"/>
<dbReference type="Proteomes" id="UP000295252">
    <property type="component" value="Chromosome IV"/>
</dbReference>
<dbReference type="InterPro" id="IPR050148">
    <property type="entry name" value="Terpene_synthase-like"/>
</dbReference>
<feature type="domain" description="Terpene synthase N-terminal" evidence="8">
    <location>
        <begin position="27"/>
        <end position="201"/>
    </location>
</feature>
<name>A0A068V957_COFCA</name>
<dbReference type="PhylomeDB" id="A0A068V957"/>
<dbReference type="Pfam" id="PF01397">
    <property type="entry name" value="Terpene_synth"/>
    <property type="match status" value="1"/>
</dbReference>
<dbReference type="InterPro" id="IPR044814">
    <property type="entry name" value="Terpene_cyclase_plant_C1"/>
</dbReference>
<evidence type="ECO:0000256" key="4">
    <source>
        <dbReference type="ARBA" id="ARBA00022842"/>
    </source>
</evidence>
<dbReference type="InterPro" id="IPR008930">
    <property type="entry name" value="Terpenoid_cyclase/PrenylTrfase"/>
</dbReference>
<dbReference type="CDD" id="cd00684">
    <property type="entry name" value="Terpene_cyclase_plant_C1"/>
    <property type="match status" value="1"/>
</dbReference>
<dbReference type="InterPro" id="IPR034741">
    <property type="entry name" value="Terpene_cyclase-like_1_C"/>
</dbReference>
<sequence>MVPTEAAVPLQNQSEILRPLPDFPDDIWSDHFDFFSQDQQVYDMYAKEIKMLKEEVRNMLLATENTITEKLSLIDIVQRLGISYHYGAEIANLVEKTFKVYANTKEYPDDLLSVALHFRLFRQHGFNISESIFYQFVETDGKFKESLSTDIKGLLSLYEAAQVRTHKDIILEEALAFAEANLKHVASYTSHSLAKQVNYTLKQALHKCIPRIEARHYISVYEEDECRNQLLLKFAKLDYNLLQMLYKQELSEIIRWGNESEIVSKLPYSRARLVESYFYGLGMFFEPQHSLGRIISAKTTALLTAIDDTYDSYGTLDELITFTDAIERWDAKEIDRLSICMRASYLALLNVSDGVDNELTAQQRSYASDKYKDEWKQYARSSYIEALWFIPRELPAFPDYLSNGLVTSLCYLLIPTALLAMECATEDVYDWLSNYPKILVSLAKICRLTNDIGSYEREKQYRGTGIECYMKHYNVSELEAKKKFADIAEAAWKDINEEFLKLSTTIPTEILERFLNLARIVNVFYKQGVDGFTNPHNVVEPHIIDLLRDPINF</sequence>
<evidence type="ECO:0000256" key="5">
    <source>
        <dbReference type="ARBA" id="ARBA00023239"/>
    </source>
</evidence>
<dbReference type="OrthoDB" id="1877784at2759"/>
<keyword evidence="11" id="KW-1185">Reference proteome</keyword>
<organism evidence="10 11">
    <name type="scientific">Coffea canephora</name>
    <name type="common">Robusta coffee</name>
    <dbReference type="NCBI Taxonomy" id="49390"/>
    <lineage>
        <taxon>Eukaryota</taxon>
        <taxon>Viridiplantae</taxon>
        <taxon>Streptophyta</taxon>
        <taxon>Embryophyta</taxon>
        <taxon>Tracheophyta</taxon>
        <taxon>Spermatophyta</taxon>
        <taxon>Magnoliopsida</taxon>
        <taxon>eudicotyledons</taxon>
        <taxon>Gunneridae</taxon>
        <taxon>Pentapetalae</taxon>
        <taxon>asterids</taxon>
        <taxon>lamiids</taxon>
        <taxon>Gentianales</taxon>
        <taxon>Rubiaceae</taxon>
        <taxon>Ixoroideae</taxon>
        <taxon>Gardenieae complex</taxon>
        <taxon>Bertiereae - Coffeeae clade</taxon>
        <taxon>Coffeeae</taxon>
        <taxon>Coffea</taxon>
    </lineage>
</organism>
<dbReference type="SFLD" id="SFLDS00005">
    <property type="entry name" value="Isoprenoid_Synthase_Type_I"/>
    <property type="match status" value="1"/>
</dbReference>
<dbReference type="AlphaFoldDB" id="A0A068V957"/>
<dbReference type="STRING" id="49390.A0A068V957"/>
<evidence type="ECO:0000256" key="6">
    <source>
        <dbReference type="ARBA" id="ARBA00052562"/>
    </source>
</evidence>
<gene>
    <name evidence="10" type="ORF">GSCOC_T00018398001</name>
</gene>
<dbReference type="Gramene" id="CDP16468">
    <property type="protein sequence ID" value="CDP16468"/>
    <property type="gene ID" value="GSCOC_T00018398001"/>
</dbReference>
<dbReference type="PANTHER" id="PTHR31225">
    <property type="entry name" value="OS04G0344100 PROTEIN-RELATED"/>
    <property type="match status" value="1"/>
</dbReference>
<dbReference type="InterPro" id="IPR008949">
    <property type="entry name" value="Isoprenoid_synthase_dom_sf"/>
</dbReference>
<dbReference type="SUPFAM" id="SSF48239">
    <property type="entry name" value="Terpenoid cyclases/Protein prenyltransferases"/>
    <property type="match status" value="1"/>
</dbReference>
<evidence type="ECO:0000256" key="2">
    <source>
        <dbReference type="ARBA" id="ARBA00004721"/>
    </source>
</evidence>
<dbReference type="InterPro" id="IPR005630">
    <property type="entry name" value="Terpene_synthase_metal-bd"/>
</dbReference>
<keyword evidence="4" id="KW-0460">Magnesium</keyword>
<dbReference type="Gene3D" id="1.10.600.10">
    <property type="entry name" value="Farnesyl Diphosphate Synthase"/>
    <property type="match status" value="1"/>
</dbReference>
<evidence type="ECO:0000256" key="3">
    <source>
        <dbReference type="ARBA" id="ARBA00022723"/>
    </source>
</evidence>
<dbReference type="SFLD" id="SFLDG01019">
    <property type="entry name" value="Terpene_Cyclase_Like_1_C_Termi"/>
    <property type="match status" value="1"/>
</dbReference>
<dbReference type="GO" id="GO:0000287">
    <property type="term" value="F:magnesium ion binding"/>
    <property type="evidence" value="ECO:0007669"/>
    <property type="project" value="InterPro"/>
</dbReference>
<evidence type="ECO:0000259" key="9">
    <source>
        <dbReference type="Pfam" id="PF03936"/>
    </source>
</evidence>
<dbReference type="EMBL" id="HG739210">
    <property type="protein sequence ID" value="CDP16468.1"/>
    <property type="molecule type" value="Genomic_DNA"/>
</dbReference>
<reference evidence="11" key="1">
    <citation type="journal article" date="2014" name="Science">
        <title>The coffee genome provides insight into the convergent evolution of caffeine biosynthesis.</title>
        <authorList>
            <person name="Denoeud F."/>
            <person name="Carretero-Paulet L."/>
            <person name="Dereeper A."/>
            <person name="Droc G."/>
            <person name="Guyot R."/>
            <person name="Pietrella M."/>
            <person name="Zheng C."/>
            <person name="Alberti A."/>
            <person name="Anthony F."/>
            <person name="Aprea G."/>
            <person name="Aury J.M."/>
            <person name="Bento P."/>
            <person name="Bernard M."/>
            <person name="Bocs S."/>
            <person name="Campa C."/>
            <person name="Cenci A."/>
            <person name="Combes M.C."/>
            <person name="Crouzillat D."/>
            <person name="Da Silva C."/>
            <person name="Daddiego L."/>
            <person name="De Bellis F."/>
            <person name="Dussert S."/>
            <person name="Garsmeur O."/>
            <person name="Gayraud T."/>
            <person name="Guignon V."/>
            <person name="Jahn K."/>
            <person name="Jamilloux V."/>
            <person name="Joet T."/>
            <person name="Labadie K."/>
            <person name="Lan T."/>
            <person name="Leclercq J."/>
            <person name="Lepelley M."/>
            <person name="Leroy T."/>
            <person name="Li L.T."/>
            <person name="Librado P."/>
            <person name="Lopez L."/>
            <person name="Munoz A."/>
            <person name="Noel B."/>
            <person name="Pallavicini A."/>
            <person name="Perrotta G."/>
            <person name="Poncet V."/>
            <person name="Pot D."/>
            <person name="Priyono X."/>
            <person name="Rigoreau M."/>
            <person name="Rouard M."/>
            <person name="Rozas J."/>
            <person name="Tranchant-Dubreuil C."/>
            <person name="VanBuren R."/>
            <person name="Zhang Q."/>
            <person name="Andrade A.C."/>
            <person name="Argout X."/>
            <person name="Bertrand B."/>
            <person name="de Kochko A."/>
            <person name="Graziosi G."/>
            <person name="Henry R.J."/>
            <person name="Jayarama X."/>
            <person name="Ming R."/>
            <person name="Nagai C."/>
            <person name="Rounsley S."/>
            <person name="Sankoff D."/>
            <person name="Giuliano G."/>
            <person name="Albert V.A."/>
            <person name="Wincker P."/>
            <person name="Lashermes P."/>
        </authorList>
    </citation>
    <scope>NUCLEOTIDE SEQUENCE [LARGE SCALE GENOMIC DNA]</scope>
    <source>
        <strain evidence="11">cv. DH200-94</strain>
    </source>
</reference>
<dbReference type="GO" id="GO:0050551">
    <property type="term" value="F:myrcene synthase activity"/>
    <property type="evidence" value="ECO:0007669"/>
    <property type="project" value="UniProtKB-EC"/>
</dbReference>